<gene>
    <name evidence="1" type="ORF">RDI58_029089</name>
</gene>
<evidence type="ECO:0000313" key="2">
    <source>
        <dbReference type="Proteomes" id="UP001371456"/>
    </source>
</evidence>
<evidence type="ECO:0000313" key="1">
    <source>
        <dbReference type="EMBL" id="KAK6773850.1"/>
    </source>
</evidence>
<keyword evidence="2" id="KW-1185">Reference proteome</keyword>
<dbReference type="GO" id="GO:0045273">
    <property type="term" value="C:respiratory chain complex II (succinate dehydrogenase)"/>
    <property type="evidence" value="ECO:0007669"/>
    <property type="project" value="InterPro"/>
</dbReference>
<dbReference type="Pfam" id="PF14290">
    <property type="entry name" value="SDH5_plant"/>
    <property type="match status" value="1"/>
</dbReference>
<protein>
    <submittedName>
        <fullName evidence="1">Uncharacterized protein</fullName>
    </submittedName>
</protein>
<comment type="caution">
    <text evidence="1">The sequence shown here is derived from an EMBL/GenBank/DDBJ whole genome shotgun (WGS) entry which is preliminary data.</text>
</comment>
<accession>A0AAN8ST21</accession>
<dbReference type="InterPro" id="IPR025397">
    <property type="entry name" value="SDH5"/>
</dbReference>
<organism evidence="1 2">
    <name type="scientific">Solanum bulbocastanum</name>
    <name type="common">Wild potato</name>
    <dbReference type="NCBI Taxonomy" id="147425"/>
    <lineage>
        <taxon>Eukaryota</taxon>
        <taxon>Viridiplantae</taxon>
        <taxon>Streptophyta</taxon>
        <taxon>Embryophyta</taxon>
        <taxon>Tracheophyta</taxon>
        <taxon>Spermatophyta</taxon>
        <taxon>Magnoliopsida</taxon>
        <taxon>eudicotyledons</taxon>
        <taxon>Gunneridae</taxon>
        <taxon>Pentapetalae</taxon>
        <taxon>asterids</taxon>
        <taxon>lamiids</taxon>
        <taxon>Solanales</taxon>
        <taxon>Solanaceae</taxon>
        <taxon>Solanoideae</taxon>
        <taxon>Solaneae</taxon>
        <taxon>Solanum</taxon>
    </lineage>
</organism>
<dbReference type="PANTHER" id="PTHR36139:SF1">
    <property type="entry name" value="SUCCINATE DEHYDROGENASE SUBUNIT 5, MITOCHONDRIAL"/>
    <property type="match status" value="1"/>
</dbReference>
<dbReference type="GO" id="GO:0006099">
    <property type="term" value="P:tricarboxylic acid cycle"/>
    <property type="evidence" value="ECO:0007669"/>
    <property type="project" value="InterPro"/>
</dbReference>
<dbReference type="PANTHER" id="PTHR36139">
    <property type="entry name" value="SUCCINATE DEHYDROGENASE SUBUNIT 5, MITOCHONDRIAL"/>
    <property type="match status" value="1"/>
</dbReference>
<dbReference type="Proteomes" id="UP001371456">
    <property type="component" value="Unassembled WGS sequence"/>
</dbReference>
<reference evidence="1 2" key="1">
    <citation type="submission" date="2024-02" db="EMBL/GenBank/DDBJ databases">
        <title>de novo genome assembly of Solanum bulbocastanum strain 11H21.</title>
        <authorList>
            <person name="Hosaka A.J."/>
        </authorList>
    </citation>
    <scope>NUCLEOTIDE SEQUENCE [LARGE SCALE GENOMIC DNA]</scope>
    <source>
        <tissue evidence="1">Young leaves</tissue>
    </source>
</reference>
<name>A0AAN8ST21_SOLBU</name>
<sequence length="84" mass="9227">MLKVKSLSNNNLVFFFAQKSPHELPDIVIYDSKNALSKTTNDKAGQEALANVFHSAEAVEEFTGILKSLKMEIDDAINLSGEIS</sequence>
<dbReference type="EMBL" id="JBANQN010000012">
    <property type="protein sequence ID" value="KAK6773850.1"/>
    <property type="molecule type" value="Genomic_DNA"/>
</dbReference>
<proteinExistence type="predicted"/>
<dbReference type="AlphaFoldDB" id="A0AAN8ST21"/>